<feature type="domain" description="PKD/Chitinase" evidence="1">
    <location>
        <begin position="39"/>
        <end position="118"/>
    </location>
</feature>
<dbReference type="InterPro" id="IPR035986">
    <property type="entry name" value="PKD_dom_sf"/>
</dbReference>
<protein>
    <recommendedName>
        <fullName evidence="1">PKD/Chitinase domain-containing protein</fullName>
    </recommendedName>
</protein>
<dbReference type="SMART" id="SM00089">
    <property type="entry name" value="PKD"/>
    <property type="match status" value="2"/>
</dbReference>
<dbReference type="InterPro" id="IPR022409">
    <property type="entry name" value="PKD/Chitinase_dom"/>
</dbReference>
<dbReference type="SUPFAM" id="SSF49299">
    <property type="entry name" value="PKD domain"/>
    <property type="match status" value="1"/>
</dbReference>
<dbReference type="PROSITE" id="PS51257">
    <property type="entry name" value="PROKAR_LIPOPROTEIN"/>
    <property type="match status" value="1"/>
</dbReference>
<proteinExistence type="predicted"/>
<gene>
    <name evidence="2" type="ORF">SAMN06296427_11073</name>
</gene>
<organism evidence="2 3">
    <name type="scientific">Moheibacter sediminis</name>
    <dbReference type="NCBI Taxonomy" id="1434700"/>
    <lineage>
        <taxon>Bacteria</taxon>
        <taxon>Pseudomonadati</taxon>
        <taxon>Bacteroidota</taxon>
        <taxon>Flavobacteriia</taxon>
        <taxon>Flavobacteriales</taxon>
        <taxon>Weeksellaceae</taxon>
        <taxon>Moheibacter</taxon>
    </lineage>
</organism>
<evidence type="ECO:0000313" key="3">
    <source>
        <dbReference type="Proteomes" id="UP000192393"/>
    </source>
</evidence>
<dbReference type="InterPro" id="IPR013783">
    <property type="entry name" value="Ig-like_fold"/>
</dbReference>
<sequence>MYKTIKILSFLLIPLIFGCSDNDDGLKEVANMGNPGDLSMDFKITQDNTGLVTITPSGSNATLFQVDFGDGTEVSDELRPGTAVQHVYTEGIYSVKLMAKNLAGERSEVTQELEVSFRAPENLEVTITKDATNPFLVNVTAAADYETFFEVHFGENPNAEPISFLEGETASYQYAETGTYTVTVIAFSGGVETTTYTEEIEIFNPVLLPIDFENPDLQYLFYYFGGGDGQVVQVVNNPNPGGVNSSSKVGSYTKPSGSEVWAGSVITLNENIDFSGPKLISIDVYSPAAGIPVILKVENGNDGGIAAEATVNTTVANQWERLVFELPADASQTYSKVVLFFNFGTPGAGETYYFDNIQKLPLSLPLDFDTFDPSAYVFTGFGGATSFVEANPHNNEQNPSAHVVRSNKAMNAETWGGTFIDLDERVQFSNGNKIRLKVWSPQAGIDILVKFENPTDNSQFVEAVTTLNTANAWETIEVDFTGQPEGNWSRMVFFFDFNETGTGTDYYFDDVEQTN</sequence>
<dbReference type="OrthoDB" id="5381604at2"/>
<dbReference type="CDD" id="cd00146">
    <property type="entry name" value="PKD"/>
    <property type="match status" value="1"/>
</dbReference>
<keyword evidence="3" id="KW-1185">Reference proteome</keyword>
<dbReference type="Proteomes" id="UP000192393">
    <property type="component" value="Unassembled WGS sequence"/>
</dbReference>
<feature type="domain" description="PKD/Chitinase" evidence="1">
    <location>
        <begin position="124"/>
        <end position="205"/>
    </location>
</feature>
<evidence type="ECO:0000259" key="1">
    <source>
        <dbReference type="SMART" id="SM00089"/>
    </source>
</evidence>
<dbReference type="EMBL" id="FWXS01000010">
    <property type="protein sequence ID" value="SMC84469.1"/>
    <property type="molecule type" value="Genomic_DNA"/>
</dbReference>
<accession>A0A1W2CGZ9</accession>
<dbReference type="AlphaFoldDB" id="A0A1W2CGZ9"/>
<evidence type="ECO:0000313" key="2">
    <source>
        <dbReference type="EMBL" id="SMC84469.1"/>
    </source>
</evidence>
<dbReference type="Gene3D" id="2.60.40.10">
    <property type="entry name" value="Immunoglobulins"/>
    <property type="match status" value="1"/>
</dbReference>
<dbReference type="Gene3D" id="2.60.120.260">
    <property type="entry name" value="Galactose-binding domain-like"/>
    <property type="match status" value="2"/>
</dbReference>
<dbReference type="RefSeq" id="WP_084018471.1">
    <property type="nucleotide sequence ID" value="NZ_FWXS01000010.1"/>
</dbReference>
<dbReference type="STRING" id="1434700.SAMN06296427_11073"/>
<name>A0A1W2CGZ9_9FLAO</name>
<reference evidence="2 3" key="1">
    <citation type="submission" date="2017-04" db="EMBL/GenBank/DDBJ databases">
        <authorList>
            <person name="Afonso C.L."/>
            <person name="Miller P.J."/>
            <person name="Scott M.A."/>
            <person name="Spackman E."/>
            <person name="Goraichik I."/>
            <person name="Dimitrov K.M."/>
            <person name="Suarez D.L."/>
            <person name="Swayne D.E."/>
        </authorList>
    </citation>
    <scope>NUCLEOTIDE SEQUENCE [LARGE SCALE GENOMIC DNA]</scope>
    <source>
        <strain evidence="2 3">CGMCC 1.12708</strain>
    </source>
</reference>